<evidence type="ECO:0000256" key="6">
    <source>
        <dbReference type="ARBA" id="ARBA00022989"/>
    </source>
</evidence>
<dbReference type="Proteomes" id="UP001284601">
    <property type="component" value="Unassembled WGS sequence"/>
</dbReference>
<keyword evidence="3" id="KW-0813">Transport</keyword>
<organism evidence="10 11">
    <name type="scientific">Conexibacter stalactiti</name>
    <dbReference type="NCBI Taxonomy" id="1940611"/>
    <lineage>
        <taxon>Bacteria</taxon>
        <taxon>Bacillati</taxon>
        <taxon>Actinomycetota</taxon>
        <taxon>Thermoleophilia</taxon>
        <taxon>Solirubrobacterales</taxon>
        <taxon>Conexibacteraceae</taxon>
        <taxon>Conexibacter</taxon>
    </lineage>
</organism>
<name>A0ABU4HR05_9ACTN</name>
<keyword evidence="7 9" id="KW-0472">Membrane</keyword>
<dbReference type="RefSeq" id="WP_318598061.1">
    <property type="nucleotide sequence ID" value="NZ_JAWSTH010000039.1"/>
</dbReference>
<evidence type="ECO:0000313" key="11">
    <source>
        <dbReference type="Proteomes" id="UP001284601"/>
    </source>
</evidence>
<protein>
    <submittedName>
        <fullName evidence="10">AI-2E family transporter</fullName>
    </submittedName>
</protein>
<feature type="transmembrane region" description="Helical" evidence="9">
    <location>
        <begin position="225"/>
        <end position="245"/>
    </location>
</feature>
<evidence type="ECO:0000256" key="2">
    <source>
        <dbReference type="ARBA" id="ARBA00009773"/>
    </source>
</evidence>
<dbReference type="PANTHER" id="PTHR21716:SF53">
    <property type="entry name" value="PERMEASE PERM-RELATED"/>
    <property type="match status" value="1"/>
</dbReference>
<feature type="transmembrane region" description="Helical" evidence="9">
    <location>
        <begin position="296"/>
        <end position="329"/>
    </location>
</feature>
<dbReference type="Pfam" id="PF01594">
    <property type="entry name" value="AI-2E_transport"/>
    <property type="match status" value="1"/>
</dbReference>
<feature type="transmembrane region" description="Helical" evidence="9">
    <location>
        <begin position="196"/>
        <end position="219"/>
    </location>
</feature>
<feature type="transmembrane region" description="Helical" evidence="9">
    <location>
        <begin position="252"/>
        <end position="276"/>
    </location>
</feature>
<comment type="caution">
    <text evidence="10">The sequence shown here is derived from an EMBL/GenBank/DDBJ whole genome shotgun (WGS) entry which is preliminary data.</text>
</comment>
<dbReference type="EMBL" id="JAWSTH010000039">
    <property type="protein sequence ID" value="MDW5595723.1"/>
    <property type="molecule type" value="Genomic_DNA"/>
</dbReference>
<feature type="region of interest" description="Disordered" evidence="8">
    <location>
        <begin position="344"/>
        <end position="364"/>
    </location>
</feature>
<keyword evidence="5 9" id="KW-0812">Transmembrane</keyword>
<feature type="transmembrane region" description="Helical" evidence="9">
    <location>
        <begin position="7"/>
        <end position="24"/>
    </location>
</feature>
<evidence type="ECO:0000256" key="1">
    <source>
        <dbReference type="ARBA" id="ARBA00004651"/>
    </source>
</evidence>
<sequence>MRSADVARSVTVAALVAGLLYVAWLLRDVVLLAVLAGFVAVALSAPVAVIQRRLRLPRAAAILLVYVLIASFLVAIGLLIVPPFVTEVEHLLRALPRYVRELEDSALIARWDKQYDLIGKLQSQADRLPSLVGGAVTELETVTVGALERIVELVAVLAVAFLLLLDAPRLLNFVFEQLLPEERREQARRVAQQSASAVGGYVAGVFAVAALAGLVSFFVMTILGIPYAVPLAALMALFAIVPLVGSVVGAAAIAFVAAFSGVETAVAWIVFFVIYQQCETHIIGPFVYRRAVDMRPVLVILAVLAGATLLGVLGALLAIPAAATIQIAVREWWALRQARRAEAAPGEPAPADAMPPGAAPADAS</sequence>
<evidence type="ECO:0000313" key="10">
    <source>
        <dbReference type="EMBL" id="MDW5595723.1"/>
    </source>
</evidence>
<reference evidence="11" key="1">
    <citation type="submission" date="2023-07" db="EMBL/GenBank/DDBJ databases">
        <title>Conexibacter stalactiti sp. nov., isolated from stalactites in a lava cave and emended description of the genus Conexibacter.</title>
        <authorList>
            <person name="Lee S.D."/>
        </authorList>
    </citation>
    <scope>NUCLEOTIDE SEQUENCE [LARGE SCALE GENOMIC DNA]</scope>
    <source>
        <strain evidence="11">KCTC 39840</strain>
    </source>
</reference>
<feature type="transmembrane region" description="Helical" evidence="9">
    <location>
        <begin position="30"/>
        <end position="50"/>
    </location>
</feature>
<feature type="transmembrane region" description="Helical" evidence="9">
    <location>
        <begin position="153"/>
        <end position="175"/>
    </location>
</feature>
<gene>
    <name evidence="10" type="ORF">R7226_15340</name>
</gene>
<evidence type="ECO:0000256" key="3">
    <source>
        <dbReference type="ARBA" id="ARBA00022448"/>
    </source>
</evidence>
<reference evidence="10 11" key="2">
    <citation type="submission" date="2023-10" db="EMBL/GenBank/DDBJ databases">
        <authorList>
            <person name="Han X.F."/>
        </authorList>
    </citation>
    <scope>NUCLEOTIDE SEQUENCE [LARGE SCALE GENOMIC DNA]</scope>
    <source>
        <strain evidence="10 11">KCTC 39840</strain>
    </source>
</reference>
<comment type="similarity">
    <text evidence="2">Belongs to the autoinducer-2 exporter (AI-2E) (TC 2.A.86) family.</text>
</comment>
<evidence type="ECO:0000256" key="5">
    <source>
        <dbReference type="ARBA" id="ARBA00022692"/>
    </source>
</evidence>
<evidence type="ECO:0000256" key="4">
    <source>
        <dbReference type="ARBA" id="ARBA00022475"/>
    </source>
</evidence>
<evidence type="ECO:0000256" key="9">
    <source>
        <dbReference type="SAM" id="Phobius"/>
    </source>
</evidence>
<evidence type="ECO:0000256" key="7">
    <source>
        <dbReference type="ARBA" id="ARBA00023136"/>
    </source>
</evidence>
<feature type="transmembrane region" description="Helical" evidence="9">
    <location>
        <begin position="62"/>
        <end position="85"/>
    </location>
</feature>
<proteinExistence type="inferred from homology"/>
<evidence type="ECO:0000256" key="8">
    <source>
        <dbReference type="SAM" id="MobiDB-lite"/>
    </source>
</evidence>
<dbReference type="InterPro" id="IPR002549">
    <property type="entry name" value="AI-2E-like"/>
</dbReference>
<keyword evidence="6 9" id="KW-1133">Transmembrane helix</keyword>
<comment type="subcellular location">
    <subcellularLocation>
        <location evidence="1">Cell membrane</location>
        <topology evidence="1">Multi-pass membrane protein</topology>
    </subcellularLocation>
</comment>
<dbReference type="PANTHER" id="PTHR21716">
    <property type="entry name" value="TRANSMEMBRANE PROTEIN"/>
    <property type="match status" value="1"/>
</dbReference>
<accession>A0ABU4HR05</accession>
<keyword evidence="11" id="KW-1185">Reference proteome</keyword>
<keyword evidence="4" id="KW-1003">Cell membrane</keyword>